<dbReference type="Gene3D" id="2.60.120.10">
    <property type="entry name" value="Jelly Rolls"/>
    <property type="match status" value="1"/>
</dbReference>
<dbReference type="Proteomes" id="UP001330434">
    <property type="component" value="Chromosome"/>
</dbReference>
<dbReference type="SUPFAM" id="SSF51182">
    <property type="entry name" value="RmlC-like cupins"/>
    <property type="match status" value="1"/>
</dbReference>
<accession>A0ABZ2C108</accession>
<organism evidence="1 2">
    <name type="scientific">Candidatus Bealeia paramacronuclearis</name>
    <dbReference type="NCBI Taxonomy" id="1921001"/>
    <lineage>
        <taxon>Bacteria</taxon>
        <taxon>Pseudomonadati</taxon>
        <taxon>Pseudomonadota</taxon>
        <taxon>Alphaproteobacteria</taxon>
        <taxon>Holosporales</taxon>
        <taxon>Holosporaceae</taxon>
        <taxon>Candidatus Bealeia</taxon>
    </lineage>
</organism>
<evidence type="ECO:0000313" key="1">
    <source>
        <dbReference type="EMBL" id="WVX66144.1"/>
    </source>
</evidence>
<reference evidence="1 2" key="1">
    <citation type="journal article" date="2024" name="Environ. Microbiol.">
        <title>Novel evolutionary insights on the interactions of the Holosporales (Alphaproteobacteria) with eukaryotic hosts from comparative genomics.</title>
        <authorList>
            <person name="Giovannini M."/>
            <person name="Petroni G."/>
            <person name="Castelli M."/>
        </authorList>
    </citation>
    <scope>NUCLEOTIDE SEQUENCE [LARGE SCALE GENOMIC DNA]</scope>
    <source>
        <strain evidence="1 2">US_Bl 15I1</strain>
    </source>
</reference>
<protein>
    <submittedName>
        <fullName evidence="1">Cupin domain-containing protein</fullName>
    </submittedName>
</protein>
<gene>
    <name evidence="1" type="ORF">Bealeia1_00317</name>
</gene>
<name>A0ABZ2C108_9PROT</name>
<keyword evidence="2" id="KW-1185">Reference proteome</keyword>
<proteinExistence type="predicted"/>
<dbReference type="InterPro" id="IPR011051">
    <property type="entry name" value="RmlC_Cupin_sf"/>
</dbReference>
<evidence type="ECO:0000313" key="2">
    <source>
        <dbReference type="Proteomes" id="UP001330434"/>
    </source>
</evidence>
<dbReference type="RefSeq" id="WP_331256673.1">
    <property type="nucleotide sequence ID" value="NZ_CP133270.1"/>
</dbReference>
<sequence length="117" mass="13440">MKFLTLCVCFMFSFSLCGEIPKTHRELQFENEKVKVWKTIIMPNQPLKMHRHEQPRVVVGLKGGTLKKIEEGGRTSDLTFETSKAYWLEADPQGELHGDINESNEPIEVMVIEFKGS</sequence>
<dbReference type="InterPro" id="IPR014710">
    <property type="entry name" value="RmlC-like_jellyroll"/>
</dbReference>
<dbReference type="EMBL" id="CP133270">
    <property type="protein sequence ID" value="WVX66144.1"/>
    <property type="molecule type" value="Genomic_DNA"/>
</dbReference>